<dbReference type="InterPro" id="IPR029071">
    <property type="entry name" value="Ubiquitin-like_domsf"/>
</dbReference>
<dbReference type="HOGENOM" id="CLU_053601_0_0_1"/>
<dbReference type="InParanoid" id="E3LYI0"/>
<dbReference type="InterPro" id="IPR041565">
    <property type="entry name" value="Parkin_Znf-RING"/>
</dbReference>
<dbReference type="SMART" id="SM00647">
    <property type="entry name" value="IBR"/>
    <property type="match status" value="2"/>
</dbReference>
<dbReference type="InterPro" id="IPR044066">
    <property type="entry name" value="TRIAD_supradom"/>
</dbReference>
<sequence length="387" mass="44435">MPNVVTILLQDRKMDQRRNITLNVDNNENIAELMKNVEKLTNIPSEELEVVFCGKKLAKSTFMKDLSLTPATQIMFLRPKNLVQLTNSKFDSNNKITDTSILGSFYVWCKKCDDVQRGKLRVYCQNCASTSVLVKSEPQNWVDVLKSKRIQVTCENCFAPGLFADFKFKCLKCNDLAAALTHVRGNWQMTECCVCDGKDKVVIDLGCNHIICQNCFKEYLLSTLEEFRFTNRPPYGFTTSCVYPGCNRVVKDVHHFHIMGQSSYSEYQRKATERLISIDDEGVTCPNAACGQSFFWEPYDDDGRSQCPDCFFTFCRKCTERECTCQSDDDLTKITIDATTRRCPRCNAATERNGGCAHIHCTSCGMDWCFKCVTEWKEECQWDHWFN</sequence>
<dbReference type="Pfam" id="PF17978">
    <property type="entry name" value="zf-RING_14"/>
    <property type="match status" value="1"/>
</dbReference>
<dbReference type="GO" id="GO:0031624">
    <property type="term" value="F:ubiquitin conjugating enzyme binding"/>
    <property type="evidence" value="ECO:0007669"/>
    <property type="project" value="EnsemblMetazoa"/>
</dbReference>
<keyword evidence="12 19" id="KW-0833">Ubl conjugation pathway</keyword>
<evidence type="ECO:0000256" key="17">
    <source>
        <dbReference type="ARBA" id="ARBA00029442"/>
    </source>
</evidence>
<comment type="pathway">
    <text evidence="4 19">Protein modification; protein ubiquitination.</text>
</comment>
<evidence type="ECO:0000256" key="14">
    <source>
        <dbReference type="ARBA" id="ARBA00022843"/>
    </source>
</evidence>
<evidence type="ECO:0000256" key="11">
    <source>
        <dbReference type="ARBA" id="ARBA00022771"/>
    </source>
</evidence>
<dbReference type="Pfam" id="PF00240">
    <property type="entry name" value="ubiquitin"/>
    <property type="match status" value="1"/>
</dbReference>
<dbReference type="GeneID" id="9800699"/>
<dbReference type="GO" id="GO:0051865">
    <property type="term" value="P:protein autoubiquitination"/>
    <property type="evidence" value="ECO:0007669"/>
    <property type="project" value="EnsemblMetazoa"/>
</dbReference>
<dbReference type="SUPFAM" id="SSF54236">
    <property type="entry name" value="Ubiquitin-like"/>
    <property type="match status" value="1"/>
</dbReference>
<dbReference type="AlphaFoldDB" id="E3LYI0"/>
<feature type="domain" description="RING-type" evidence="22">
    <location>
        <begin position="188"/>
        <end position="387"/>
    </location>
</feature>
<dbReference type="Gene3D" id="1.20.120.1750">
    <property type="match status" value="1"/>
</dbReference>
<organism evidence="24">
    <name type="scientific">Caenorhabditis remanei</name>
    <name type="common">Caenorhabditis vulgaris</name>
    <dbReference type="NCBI Taxonomy" id="31234"/>
    <lineage>
        <taxon>Eukaryota</taxon>
        <taxon>Metazoa</taxon>
        <taxon>Ecdysozoa</taxon>
        <taxon>Nematoda</taxon>
        <taxon>Chromadorea</taxon>
        <taxon>Rhabditida</taxon>
        <taxon>Rhabditina</taxon>
        <taxon>Rhabditomorpha</taxon>
        <taxon>Rhabditoidea</taxon>
        <taxon>Rhabditidae</taxon>
        <taxon>Peloderinae</taxon>
        <taxon>Caenorhabditis</taxon>
    </lineage>
</organism>
<feature type="domain" description="Ubiquitin-like" evidence="21">
    <location>
        <begin position="5"/>
        <end position="77"/>
    </location>
</feature>
<evidence type="ECO:0000313" key="24">
    <source>
        <dbReference type="Proteomes" id="UP000008281"/>
    </source>
</evidence>
<dbReference type="GO" id="GO:0005829">
    <property type="term" value="C:cytosol"/>
    <property type="evidence" value="ECO:0007669"/>
    <property type="project" value="UniProtKB-SubCell"/>
</dbReference>
<dbReference type="PROSITE" id="PS51873">
    <property type="entry name" value="TRIAD"/>
    <property type="match status" value="1"/>
</dbReference>
<dbReference type="GO" id="GO:0009893">
    <property type="term" value="P:positive regulation of metabolic process"/>
    <property type="evidence" value="ECO:0007669"/>
    <property type="project" value="UniProtKB-ARBA"/>
</dbReference>
<dbReference type="GO" id="GO:0061630">
    <property type="term" value="F:ubiquitin protein ligase activity"/>
    <property type="evidence" value="ECO:0007669"/>
    <property type="project" value="UniProtKB-EC"/>
</dbReference>
<dbReference type="eggNOG" id="KOG0006">
    <property type="taxonomic scope" value="Eukaryota"/>
</dbReference>
<evidence type="ECO:0000256" key="20">
    <source>
        <dbReference type="PIRSR" id="PIRSR037880-1"/>
    </source>
</evidence>
<keyword evidence="10" id="KW-0677">Repeat</keyword>
<feature type="active site" evidence="20">
    <location>
        <position position="356"/>
    </location>
</feature>
<keyword evidence="9 19" id="KW-0479">Metal-binding</keyword>
<dbReference type="SUPFAM" id="SSF57850">
    <property type="entry name" value="RING/U-box"/>
    <property type="match status" value="2"/>
</dbReference>
<evidence type="ECO:0000256" key="2">
    <source>
        <dbReference type="ARBA" id="ARBA00004173"/>
    </source>
</evidence>
<evidence type="ECO:0000256" key="1">
    <source>
        <dbReference type="ARBA" id="ARBA00001798"/>
    </source>
</evidence>
<dbReference type="FunCoup" id="E3LYI0">
    <property type="interactions" value="1625"/>
</dbReference>
<evidence type="ECO:0000256" key="8">
    <source>
        <dbReference type="ARBA" id="ARBA00022679"/>
    </source>
</evidence>
<comment type="function">
    <text evidence="19">Functions within a multiprotein E3 ubiquitin ligase complex, catalyzing the covalent attachment of ubiquitin moieties onto substrate proteins.</text>
</comment>
<evidence type="ECO:0000256" key="3">
    <source>
        <dbReference type="ARBA" id="ARBA00004514"/>
    </source>
</evidence>
<keyword evidence="15 19" id="KW-0072">Autophagy</keyword>
<dbReference type="GO" id="GO:0030336">
    <property type="term" value="P:negative regulation of cell migration"/>
    <property type="evidence" value="ECO:0007669"/>
    <property type="project" value="EnsemblMetazoa"/>
</dbReference>
<dbReference type="GO" id="GO:0000423">
    <property type="term" value="P:mitophagy"/>
    <property type="evidence" value="ECO:0007669"/>
    <property type="project" value="EnsemblMetazoa"/>
</dbReference>
<dbReference type="KEGG" id="crq:GCK72_010359"/>
<dbReference type="CTD" id="9800699"/>
<dbReference type="UniPathway" id="UPA00143"/>
<evidence type="ECO:0000313" key="23">
    <source>
        <dbReference type="EMBL" id="EFO86696.1"/>
    </source>
</evidence>
<dbReference type="STRING" id="31234.E3LYI0"/>
<dbReference type="GO" id="GO:0000151">
    <property type="term" value="C:ubiquitin ligase complex"/>
    <property type="evidence" value="ECO:0007669"/>
    <property type="project" value="UniProtKB-UniRule"/>
</dbReference>
<keyword evidence="16 19" id="KW-0496">Mitochondrion</keyword>
<dbReference type="InterPro" id="IPR002867">
    <property type="entry name" value="IBR_dom"/>
</dbReference>
<dbReference type="RefSeq" id="XP_003110864.2">
    <property type="nucleotide sequence ID" value="XM_003110816.2"/>
</dbReference>
<dbReference type="GO" id="GO:1901075">
    <property type="term" value="P:negative regulation of engulfment of apoptotic cell"/>
    <property type="evidence" value="ECO:0007669"/>
    <property type="project" value="EnsemblMetazoa"/>
</dbReference>
<keyword evidence="7" id="KW-0597">Phosphoprotein</keyword>
<evidence type="ECO:0000256" key="5">
    <source>
        <dbReference type="ARBA" id="ARBA00012251"/>
    </source>
</evidence>
<reference evidence="23" key="1">
    <citation type="submission" date="2007-07" db="EMBL/GenBank/DDBJ databases">
        <title>PCAP assembly of the Caenorhabditis remanei genome.</title>
        <authorList>
            <consortium name="The Caenorhabditis remanei Sequencing Consortium"/>
            <person name="Wilson R.K."/>
        </authorList>
    </citation>
    <scope>NUCLEOTIDE SEQUENCE [LARGE SCALE GENOMIC DNA]</scope>
    <source>
        <strain evidence="23">PB4641</strain>
    </source>
</reference>
<dbReference type="InterPro" id="IPR013083">
    <property type="entry name" value="Znf_RING/FYVE/PHD"/>
</dbReference>
<dbReference type="OrthoDB" id="1431934at2759"/>
<dbReference type="InterPro" id="IPR031127">
    <property type="entry name" value="E3_UB_ligase_RBR"/>
</dbReference>
<dbReference type="PIRSF" id="PIRSF037880">
    <property type="entry name" value="Parkin"/>
    <property type="match status" value="1"/>
</dbReference>
<dbReference type="GO" id="GO:0009636">
    <property type="term" value="P:response to toxic substance"/>
    <property type="evidence" value="ECO:0007669"/>
    <property type="project" value="EnsemblMetazoa"/>
</dbReference>
<dbReference type="GO" id="GO:0043025">
    <property type="term" value="C:neuronal cell body"/>
    <property type="evidence" value="ECO:0007669"/>
    <property type="project" value="EnsemblMetazoa"/>
</dbReference>
<proteinExistence type="inferred from homology"/>
<evidence type="ECO:0000256" key="7">
    <source>
        <dbReference type="ARBA" id="ARBA00022553"/>
    </source>
</evidence>
<dbReference type="PRINTS" id="PR01475">
    <property type="entry name" value="PARKIN"/>
</dbReference>
<dbReference type="InterPro" id="IPR054694">
    <property type="entry name" value="Parkin-like_IBR"/>
</dbReference>
<comment type="similarity">
    <text evidence="17 19">Belongs to the RBR family. Parkin subfamily.</text>
</comment>
<dbReference type="Pfam" id="PF22605">
    <property type="entry name" value="IBR_2"/>
    <property type="match status" value="1"/>
</dbReference>
<evidence type="ECO:0000256" key="18">
    <source>
        <dbReference type="ARBA" id="ARBA00029536"/>
    </source>
</evidence>
<evidence type="ECO:0000256" key="6">
    <source>
        <dbReference type="ARBA" id="ARBA00022490"/>
    </source>
</evidence>
<dbReference type="OMA" id="CQWDHWF"/>
<evidence type="ECO:0000259" key="21">
    <source>
        <dbReference type="PROSITE" id="PS50053"/>
    </source>
</evidence>
<accession>E3LYI0</accession>
<protein>
    <recommendedName>
        <fullName evidence="18 19">E3 ubiquitin-protein ligase parkin</fullName>
        <ecNumber evidence="5 19">2.3.2.31</ecNumber>
    </recommendedName>
</protein>
<keyword evidence="24" id="KW-1185">Reference proteome</keyword>
<dbReference type="Pfam" id="PF17976">
    <property type="entry name" value="zf-RING_12"/>
    <property type="match status" value="1"/>
</dbReference>
<dbReference type="Gene3D" id="3.10.20.90">
    <property type="entry name" value="Phosphatidylinositol 3-kinase Catalytic Subunit, Chain A, domain 1"/>
    <property type="match status" value="1"/>
</dbReference>
<keyword evidence="11" id="KW-0863">Zinc-finger</keyword>
<dbReference type="GO" id="GO:0006511">
    <property type="term" value="P:ubiquitin-dependent protein catabolic process"/>
    <property type="evidence" value="ECO:0007669"/>
    <property type="project" value="EnsemblMetazoa"/>
</dbReference>
<keyword evidence="8" id="KW-0808">Transferase</keyword>
<evidence type="ECO:0000256" key="4">
    <source>
        <dbReference type="ARBA" id="ARBA00004906"/>
    </source>
</evidence>
<dbReference type="InterPro" id="IPR047536">
    <property type="entry name" value="Rcat_RBR_parkin"/>
</dbReference>
<keyword evidence="6" id="KW-0963">Cytoplasm</keyword>
<comment type="catalytic activity">
    <reaction evidence="1 19">
        <text>[E2 ubiquitin-conjugating enzyme]-S-ubiquitinyl-L-cysteine + [acceptor protein]-L-lysine = [E2 ubiquitin-conjugating enzyme]-L-cysteine + [acceptor protein]-N(6)-ubiquitinyl-L-lysine.</text>
        <dbReference type="EC" id="2.3.2.31"/>
    </reaction>
</comment>
<evidence type="ECO:0000259" key="22">
    <source>
        <dbReference type="PROSITE" id="PS51873"/>
    </source>
</evidence>
<evidence type="ECO:0000256" key="16">
    <source>
        <dbReference type="ARBA" id="ARBA00023128"/>
    </source>
</evidence>
<name>E3LYI0_CAERE</name>
<dbReference type="PROSITE" id="PS50053">
    <property type="entry name" value="UBIQUITIN_2"/>
    <property type="match status" value="1"/>
</dbReference>
<comment type="subcellular location">
    <subcellularLocation>
        <location evidence="3">Cytoplasm</location>
        <location evidence="3">Cytosol</location>
    </subcellularLocation>
    <subcellularLocation>
        <location evidence="2 19">Mitochondrion</location>
    </subcellularLocation>
</comment>
<dbReference type="PANTHER" id="PTHR11685">
    <property type="entry name" value="RBR FAMILY RING FINGER AND IBR DOMAIN-CONTAINING"/>
    <property type="match status" value="1"/>
</dbReference>
<gene>
    <name evidence="23" type="primary">Cre-pdr-1</name>
    <name evidence="23" type="ORF">CRE_04652</name>
</gene>
<dbReference type="CDD" id="cd17039">
    <property type="entry name" value="Ubl_ubiquitin_like"/>
    <property type="match status" value="1"/>
</dbReference>
<evidence type="ECO:0000256" key="15">
    <source>
        <dbReference type="ARBA" id="ARBA00023006"/>
    </source>
</evidence>
<keyword evidence="13 19" id="KW-0862">Zinc</keyword>
<evidence type="ECO:0000256" key="9">
    <source>
        <dbReference type="ARBA" id="ARBA00022723"/>
    </source>
</evidence>
<evidence type="ECO:0000256" key="12">
    <source>
        <dbReference type="ARBA" id="ARBA00022786"/>
    </source>
</evidence>
<dbReference type="EC" id="2.3.2.31" evidence="5 19"/>
<evidence type="ECO:0000256" key="13">
    <source>
        <dbReference type="ARBA" id="ARBA00022833"/>
    </source>
</evidence>
<dbReference type="InterPro" id="IPR041170">
    <property type="entry name" value="Znf-RING_14"/>
</dbReference>
<evidence type="ECO:0000256" key="10">
    <source>
        <dbReference type="ARBA" id="ARBA00022737"/>
    </source>
</evidence>
<evidence type="ECO:0000256" key="19">
    <source>
        <dbReference type="PIRNR" id="PIRNR037880"/>
    </source>
</evidence>
<dbReference type="EMBL" id="DS268419">
    <property type="protein sequence ID" value="EFO86696.1"/>
    <property type="molecule type" value="Genomic_DNA"/>
</dbReference>
<dbReference type="Gene3D" id="3.30.40.10">
    <property type="entry name" value="Zinc/RING finger domain, C3HC4 (zinc finger)"/>
    <property type="match status" value="1"/>
</dbReference>
<dbReference type="Proteomes" id="UP000008281">
    <property type="component" value="Unassembled WGS sequence"/>
</dbReference>
<dbReference type="CDD" id="cd20357">
    <property type="entry name" value="Rcat_RBR_parkin"/>
    <property type="match status" value="1"/>
</dbReference>
<dbReference type="InterPro" id="IPR003977">
    <property type="entry name" value="Parkin"/>
</dbReference>
<dbReference type="GO" id="GO:0005741">
    <property type="term" value="C:mitochondrial outer membrane"/>
    <property type="evidence" value="ECO:0007669"/>
    <property type="project" value="EnsemblMetazoa"/>
</dbReference>
<dbReference type="GO" id="GO:0008270">
    <property type="term" value="F:zinc ion binding"/>
    <property type="evidence" value="ECO:0007669"/>
    <property type="project" value="UniProtKB-KW"/>
</dbReference>
<dbReference type="InterPro" id="IPR000626">
    <property type="entry name" value="Ubiquitin-like_dom"/>
</dbReference>
<comment type="subunit">
    <text evidence="19">Forms an E3 ubiquitin ligase complex.</text>
</comment>
<keyword evidence="14 19" id="KW-0832">Ubl conjugation</keyword>
<dbReference type="GO" id="GO:0008340">
    <property type="term" value="P:determination of adult lifespan"/>
    <property type="evidence" value="ECO:0007669"/>
    <property type="project" value="EnsemblMetazoa"/>
</dbReference>